<dbReference type="EMBL" id="PGOL01001723">
    <property type="protein sequence ID" value="PKI55109.1"/>
    <property type="molecule type" value="Genomic_DNA"/>
</dbReference>
<feature type="domain" description="PB1" evidence="7">
    <location>
        <begin position="826"/>
        <end position="909"/>
    </location>
</feature>
<dbReference type="PROSITE" id="PS51519">
    <property type="entry name" value="RWP_RK"/>
    <property type="match status" value="1"/>
</dbReference>
<keyword evidence="4" id="KW-0539">Nucleus</keyword>
<feature type="domain" description="RWP-RK" evidence="6">
    <location>
        <begin position="590"/>
        <end position="671"/>
    </location>
</feature>
<dbReference type="InterPro" id="IPR003035">
    <property type="entry name" value="RWP-RK_dom"/>
</dbReference>
<accession>A0A218WCN7</accession>
<evidence type="ECO:0000256" key="4">
    <source>
        <dbReference type="ARBA" id="ARBA00023242"/>
    </source>
</evidence>
<dbReference type="InterPro" id="IPR055081">
    <property type="entry name" value="NLP1-9_GAF"/>
</dbReference>
<evidence type="ECO:0000313" key="11">
    <source>
        <dbReference type="Proteomes" id="UP000233551"/>
    </source>
</evidence>
<dbReference type="Pfam" id="PF00564">
    <property type="entry name" value="PB1"/>
    <property type="match status" value="1"/>
</dbReference>
<dbReference type="InterPro" id="IPR000270">
    <property type="entry name" value="PB1_dom"/>
</dbReference>
<feature type="region of interest" description="Disordered" evidence="5">
    <location>
        <begin position="485"/>
        <end position="538"/>
    </location>
</feature>
<organism evidence="8 10">
    <name type="scientific">Punica granatum</name>
    <name type="common">Pomegranate</name>
    <dbReference type="NCBI Taxonomy" id="22663"/>
    <lineage>
        <taxon>Eukaryota</taxon>
        <taxon>Viridiplantae</taxon>
        <taxon>Streptophyta</taxon>
        <taxon>Embryophyta</taxon>
        <taxon>Tracheophyta</taxon>
        <taxon>Spermatophyta</taxon>
        <taxon>Magnoliopsida</taxon>
        <taxon>eudicotyledons</taxon>
        <taxon>Gunneridae</taxon>
        <taxon>Pentapetalae</taxon>
        <taxon>rosids</taxon>
        <taxon>malvids</taxon>
        <taxon>Myrtales</taxon>
        <taxon>Lythraceae</taxon>
        <taxon>Punica</taxon>
    </lineage>
</organism>
<evidence type="ECO:0000256" key="3">
    <source>
        <dbReference type="ARBA" id="ARBA00023163"/>
    </source>
</evidence>
<dbReference type="GO" id="GO:0003700">
    <property type="term" value="F:DNA-binding transcription factor activity"/>
    <property type="evidence" value="ECO:0007669"/>
    <property type="project" value="InterPro"/>
</dbReference>
<reference evidence="8" key="2">
    <citation type="submission" date="2017-06" db="EMBL/GenBank/DDBJ databases">
        <title>The pomegranate genome and the genomics of punicalagin biosynthesis.</title>
        <authorList>
            <person name="Xu C."/>
        </authorList>
    </citation>
    <scope>NUCLEOTIDE SEQUENCE [LARGE SCALE GENOMIC DNA]</scope>
    <source>
        <tissue evidence="8">Fresh leaf</tissue>
    </source>
</reference>
<feature type="compositionally biased region" description="Low complexity" evidence="5">
    <location>
        <begin position="718"/>
        <end position="750"/>
    </location>
</feature>
<proteinExistence type="predicted"/>
<keyword evidence="11" id="KW-1185">Reference proteome</keyword>
<reference evidence="10" key="1">
    <citation type="journal article" date="2017" name="Plant J.">
        <title>The pomegranate (Punica granatum L.) genome and the genomics of punicalagin biosynthesis.</title>
        <authorList>
            <person name="Qin G."/>
            <person name="Xu C."/>
            <person name="Ming R."/>
            <person name="Tang H."/>
            <person name="Guyot R."/>
            <person name="Kramer E.M."/>
            <person name="Hu Y."/>
            <person name="Yi X."/>
            <person name="Qi Y."/>
            <person name="Xu X."/>
            <person name="Gao Z."/>
            <person name="Pan H."/>
            <person name="Jian J."/>
            <person name="Tian Y."/>
            <person name="Yue Z."/>
            <person name="Xu Y."/>
        </authorList>
    </citation>
    <scope>NUCLEOTIDE SEQUENCE [LARGE SCALE GENOMIC DNA]</scope>
    <source>
        <strain evidence="10">cv. Dabenzi</strain>
    </source>
</reference>
<dbReference type="InterPro" id="IPR053793">
    <property type="entry name" value="PB1-like"/>
</dbReference>
<reference evidence="9 11" key="3">
    <citation type="submission" date="2017-11" db="EMBL/GenBank/DDBJ databases">
        <title>De-novo sequencing of pomegranate (Punica granatum L.) genome.</title>
        <authorList>
            <person name="Akparov Z."/>
            <person name="Amiraslanov A."/>
            <person name="Hajiyeva S."/>
            <person name="Abbasov M."/>
            <person name="Kaur K."/>
            <person name="Hamwieh A."/>
            <person name="Solovyev V."/>
            <person name="Salamov A."/>
            <person name="Braich B."/>
            <person name="Kosarev P."/>
            <person name="Mahmoud A."/>
            <person name="Hajiyev E."/>
            <person name="Babayeva S."/>
            <person name="Izzatullayeva V."/>
            <person name="Mammadov A."/>
            <person name="Mammadov A."/>
            <person name="Sharifova S."/>
            <person name="Ojaghi J."/>
            <person name="Eynullazada K."/>
            <person name="Bayramov B."/>
            <person name="Abdulazimova A."/>
            <person name="Shahmuradov I."/>
        </authorList>
    </citation>
    <scope>NUCLEOTIDE SEQUENCE [LARGE SCALE GENOMIC DNA]</scope>
    <source>
        <strain evidence="9">AG2017</strain>
        <strain evidence="11">cv. AG2017</strain>
        <tissue evidence="9">Leaf</tissue>
    </source>
</reference>
<gene>
    <name evidence="8" type="ORF">CDL15_Pgr014248</name>
    <name evidence="9" type="ORF">CRG98_024400</name>
</gene>
<dbReference type="InterPro" id="IPR034891">
    <property type="entry name" value="PB1_NLP"/>
</dbReference>
<protein>
    <submittedName>
        <fullName evidence="8">Uncharacterized protein</fullName>
    </submittedName>
</protein>
<dbReference type="PANTHER" id="PTHR32002:SF44">
    <property type="entry name" value="PROTEIN NLP4"/>
    <property type="match status" value="1"/>
</dbReference>
<dbReference type="SUPFAM" id="SSF54277">
    <property type="entry name" value="CAD &amp; PB1 domains"/>
    <property type="match status" value="1"/>
</dbReference>
<evidence type="ECO:0000313" key="9">
    <source>
        <dbReference type="EMBL" id="PKI55109.1"/>
    </source>
</evidence>
<dbReference type="GO" id="GO:0003677">
    <property type="term" value="F:DNA binding"/>
    <property type="evidence" value="ECO:0007669"/>
    <property type="project" value="UniProtKB-KW"/>
</dbReference>
<evidence type="ECO:0000313" key="10">
    <source>
        <dbReference type="Proteomes" id="UP000197138"/>
    </source>
</evidence>
<keyword evidence="2" id="KW-0238">DNA-binding</keyword>
<dbReference type="GeneID" id="116215618"/>
<dbReference type="Proteomes" id="UP000233551">
    <property type="component" value="Unassembled WGS sequence"/>
</dbReference>
<evidence type="ECO:0000256" key="5">
    <source>
        <dbReference type="SAM" id="MobiDB-lite"/>
    </source>
</evidence>
<dbReference type="Gene3D" id="3.10.20.90">
    <property type="entry name" value="Phosphatidylinositol 3-kinase Catalytic Subunit, Chain A, domain 1"/>
    <property type="match status" value="1"/>
</dbReference>
<feature type="compositionally biased region" description="Basic and acidic residues" evidence="5">
    <location>
        <begin position="492"/>
        <end position="506"/>
    </location>
</feature>
<evidence type="ECO:0000313" key="8">
    <source>
        <dbReference type="EMBL" id="OWM70575.1"/>
    </source>
</evidence>
<dbReference type="PANTHER" id="PTHR32002">
    <property type="entry name" value="PROTEIN NLP8"/>
    <property type="match status" value="1"/>
</dbReference>
<evidence type="ECO:0000259" key="7">
    <source>
        <dbReference type="PROSITE" id="PS51745"/>
    </source>
</evidence>
<dbReference type="SMART" id="SM00666">
    <property type="entry name" value="PB1"/>
    <property type="match status" value="1"/>
</dbReference>
<dbReference type="Pfam" id="PF02042">
    <property type="entry name" value="RWP-RK"/>
    <property type="match status" value="1"/>
</dbReference>
<dbReference type="PROSITE" id="PS51745">
    <property type="entry name" value="PB1"/>
    <property type="match status" value="1"/>
</dbReference>
<dbReference type="AlphaFoldDB" id="A0A218WCN7"/>
<dbReference type="Pfam" id="PF22922">
    <property type="entry name" value="GAF_NLP"/>
    <property type="match status" value="2"/>
</dbReference>
<feature type="compositionally biased region" description="Polar residues" evidence="5">
    <location>
        <begin position="705"/>
        <end position="717"/>
    </location>
</feature>
<evidence type="ECO:0000256" key="2">
    <source>
        <dbReference type="ARBA" id="ARBA00023125"/>
    </source>
</evidence>
<evidence type="ECO:0000259" key="6">
    <source>
        <dbReference type="PROSITE" id="PS51519"/>
    </source>
</evidence>
<dbReference type="InterPro" id="IPR045012">
    <property type="entry name" value="NLP"/>
</dbReference>
<keyword evidence="3" id="KW-0804">Transcription</keyword>
<dbReference type="Proteomes" id="UP000197138">
    <property type="component" value="Unassembled WGS sequence"/>
</dbReference>
<feature type="region of interest" description="Disordered" evidence="5">
    <location>
        <begin position="572"/>
        <end position="598"/>
    </location>
</feature>
<feature type="region of interest" description="Disordered" evidence="5">
    <location>
        <begin position="689"/>
        <end position="769"/>
    </location>
</feature>
<name>A0A218WCN7_PUNGR</name>
<dbReference type="EMBL" id="MTKT01004609">
    <property type="protein sequence ID" value="OWM70575.1"/>
    <property type="molecule type" value="Genomic_DNA"/>
</dbReference>
<comment type="caution">
    <text evidence="8">The sequence shown here is derived from an EMBL/GenBank/DDBJ whole genome shotgun (WGS) entry which is preliminary data.</text>
</comment>
<dbReference type="OrthoDB" id="6270329at2759"/>
<evidence type="ECO:0000256" key="1">
    <source>
        <dbReference type="ARBA" id="ARBA00023015"/>
    </source>
</evidence>
<dbReference type="CDD" id="cd06407">
    <property type="entry name" value="PB1_NLP"/>
    <property type="match status" value="1"/>
</dbReference>
<keyword evidence="1" id="KW-0805">Transcription regulation</keyword>
<dbReference type="STRING" id="22663.A0A218WCN7"/>
<sequence>MEDIVFSPSTVLGTASGSIMDIDLMDELLLDGCWLETMCGSEFLQPSHVCDPLFMWATPEVSTVEAKGQELGQGPLVPEDVQVVGQNAIGAPALVPSHLGNLTSDGSDLRRTWWIGPRVNSGGPATSVMDRLIKALGYIQDFTKDKDVLIQLWVPVNRGGKQVLTTSEQPFSLNSSSGRLLSYRDVSVHYEFSAEKDSKEMVGMPGRVFLGKVPEWTPDVRFFRSDEYARVDHAQQFDVRGTLALPVFEQSSRTCLGVIEIVMTTQKIKYRPEIESVCKALEAVDLRSSGIFSNRNIEYAPKSYEAALPEILEVLRSACKTHGLPLSQTWIPCTQQGKAGCRHSDENFALCVSPVDTACHVADSRVQGFHEACSEHHLLMGQGVAGKAFLTNQPCFSPDVTSFGKTDYPLSHHARMFGLCGAVAIRFRSIQTGTADYVLEFFLPRDCKELEDQRTMLTSLSVIIQQICRNLRVVTDEELRDEVTPSSFYRPMADHLESEPTHREETPGGENVSSEKNSSRENSQRSGFVSGVDGDRLPLAANKDKMGEILSEEWMEFGQQNRNSTLNASSEHCEDRSSLGDGGFSGLGLEKPGEKRRSKAEKTITLQVLRQYFAGSLKDAAKSLGVCPTTLKRICRQHGINRWPSRKIKKVGHSLQKLQVVIDSVQGTSGSLQVGSFYTNFPELASPNLSTTGPFPSPKTFIPQKPQSTEPESANIGSQSAASKSSSSSGSQSSSSSQCCSSGRQQHSSSFDVVGSEDPMVSENDVSGQLKRFRGEVELNGSSHEGLGTKLTPRSQSYEILKETRNPETPPDVQFHCSDASRKLEPLRVKVTYGEEKIRFRLQKGWGLMDLWKEIQRRFSVEDPARFDLRYLDDDYEWVMLTCDADLEECINVSRSFQGNTIRLSLQVSHHYHGSSVGSSGGPL</sequence>